<dbReference type="InterPro" id="IPR045339">
    <property type="entry name" value="DUF6534"/>
</dbReference>
<keyword evidence="2" id="KW-0812">Transmembrane</keyword>
<dbReference type="PANTHER" id="PTHR40465">
    <property type="entry name" value="CHROMOSOME 1, WHOLE GENOME SHOTGUN SEQUENCE"/>
    <property type="match status" value="1"/>
</dbReference>
<evidence type="ECO:0000259" key="3">
    <source>
        <dbReference type="Pfam" id="PF20152"/>
    </source>
</evidence>
<organism evidence="4 5">
    <name type="scientific">Roridomyces roridus</name>
    <dbReference type="NCBI Taxonomy" id="1738132"/>
    <lineage>
        <taxon>Eukaryota</taxon>
        <taxon>Fungi</taxon>
        <taxon>Dikarya</taxon>
        <taxon>Basidiomycota</taxon>
        <taxon>Agaricomycotina</taxon>
        <taxon>Agaricomycetes</taxon>
        <taxon>Agaricomycetidae</taxon>
        <taxon>Agaricales</taxon>
        <taxon>Marasmiineae</taxon>
        <taxon>Mycenaceae</taxon>
        <taxon>Roridomyces</taxon>
    </lineage>
</organism>
<evidence type="ECO:0000313" key="5">
    <source>
        <dbReference type="Proteomes" id="UP001221142"/>
    </source>
</evidence>
<feature type="transmembrane region" description="Helical" evidence="2">
    <location>
        <begin position="71"/>
        <end position="91"/>
    </location>
</feature>
<dbReference type="PANTHER" id="PTHR40465:SF1">
    <property type="entry name" value="DUF6534 DOMAIN-CONTAINING PROTEIN"/>
    <property type="match status" value="1"/>
</dbReference>
<evidence type="ECO:0000256" key="1">
    <source>
        <dbReference type="SAM" id="MobiDB-lite"/>
    </source>
</evidence>
<gene>
    <name evidence="4" type="ORF">FB45DRAFT_1125878</name>
</gene>
<protein>
    <recommendedName>
        <fullName evidence="3">DUF6534 domain-containing protein</fullName>
    </recommendedName>
</protein>
<feature type="transmembrane region" description="Helical" evidence="2">
    <location>
        <begin position="103"/>
        <end position="124"/>
    </location>
</feature>
<evidence type="ECO:0000313" key="4">
    <source>
        <dbReference type="EMBL" id="KAJ7641822.1"/>
    </source>
</evidence>
<dbReference type="EMBL" id="JARKIF010000004">
    <property type="protein sequence ID" value="KAJ7641822.1"/>
    <property type="molecule type" value="Genomic_DNA"/>
</dbReference>
<keyword evidence="2" id="KW-1133">Transmembrane helix</keyword>
<dbReference type="Pfam" id="PF20152">
    <property type="entry name" value="DUF6534"/>
    <property type="match status" value="1"/>
</dbReference>
<accession>A0AAD7FWL8</accession>
<reference evidence="4" key="1">
    <citation type="submission" date="2023-03" db="EMBL/GenBank/DDBJ databases">
        <title>Massive genome expansion in bonnet fungi (Mycena s.s.) driven by repeated elements and novel gene families across ecological guilds.</title>
        <authorList>
            <consortium name="Lawrence Berkeley National Laboratory"/>
            <person name="Harder C.B."/>
            <person name="Miyauchi S."/>
            <person name="Viragh M."/>
            <person name="Kuo A."/>
            <person name="Thoen E."/>
            <person name="Andreopoulos B."/>
            <person name="Lu D."/>
            <person name="Skrede I."/>
            <person name="Drula E."/>
            <person name="Henrissat B."/>
            <person name="Morin E."/>
            <person name="Kohler A."/>
            <person name="Barry K."/>
            <person name="LaButti K."/>
            <person name="Morin E."/>
            <person name="Salamov A."/>
            <person name="Lipzen A."/>
            <person name="Mereny Z."/>
            <person name="Hegedus B."/>
            <person name="Baldrian P."/>
            <person name="Stursova M."/>
            <person name="Weitz H."/>
            <person name="Taylor A."/>
            <person name="Grigoriev I.V."/>
            <person name="Nagy L.G."/>
            <person name="Martin F."/>
            <person name="Kauserud H."/>
        </authorList>
    </citation>
    <scope>NUCLEOTIDE SEQUENCE</scope>
    <source>
        <strain evidence="4">9284</strain>
    </source>
</reference>
<keyword evidence="2" id="KW-0472">Membrane</keyword>
<comment type="caution">
    <text evidence="4">The sequence shown here is derived from an EMBL/GenBank/DDBJ whole genome shotgun (WGS) entry which is preliminary data.</text>
</comment>
<feature type="transmembrane region" description="Helical" evidence="2">
    <location>
        <begin position="35"/>
        <end position="56"/>
    </location>
</feature>
<feature type="transmembrane region" description="Helical" evidence="2">
    <location>
        <begin position="144"/>
        <end position="166"/>
    </location>
</feature>
<feature type="region of interest" description="Disordered" evidence="1">
    <location>
        <begin position="288"/>
        <end position="309"/>
    </location>
</feature>
<name>A0AAD7FWL8_9AGAR</name>
<feature type="domain" description="DUF6534" evidence="3">
    <location>
        <begin position="151"/>
        <end position="238"/>
    </location>
</feature>
<sequence>MFLMDLALFGCLSVQTYVYYQAFPSDCRLNKGLVYGMYVLQLVVTTAMVHDAYTIYGSGFANISSVTTNHSVPYIVPIIGGLPAFATQSFYAYRIHILSNKQIFPCLIVVISITSCISAIVFGAFDSQIGTVLGLQNSRNSVLAGIWCGGSAVADVFIAGWMTYYLTTHDMGFRETHEIISRLIQLIIETGIMTAAVVLGALITFIAFPNHTYYIALAGISPKLYSIATLTILNSRASAIGGRGIRMDVSDGGNISTARFTQRRTTASEPNNQLQPVVTITREVFSDSSAEDSLEMKAVPVNPPSPQSA</sequence>
<feature type="transmembrane region" description="Helical" evidence="2">
    <location>
        <begin position="213"/>
        <end position="233"/>
    </location>
</feature>
<evidence type="ECO:0000256" key="2">
    <source>
        <dbReference type="SAM" id="Phobius"/>
    </source>
</evidence>
<dbReference type="AlphaFoldDB" id="A0AAD7FWL8"/>
<feature type="transmembrane region" description="Helical" evidence="2">
    <location>
        <begin position="186"/>
        <end position="207"/>
    </location>
</feature>
<dbReference type="Proteomes" id="UP001221142">
    <property type="component" value="Unassembled WGS sequence"/>
</dbReference>
<proteinExistence type="predicted"/>
<keyword evidence="5" id="KW-1185">Reference proteome</keyword>